<protein>
    <submittedName>
        <fullName evidence="1">Uncharacterized protein</fullName>
    </submittedName>
</protein>
<evidence type="ECO:0000313" key="1">
    <source>
        <dbReference type="EMBL" id="CAG4884025.1"/>
    </source>
</evidence>
<sequence>MYRRILVALDATQADHYQYTLKRIKRLVRMAGGGSVHIRICCGNSPSIFLSLYFVSWEDI</sequence>
<organism evidence="1 2">
    <name type="scientific">Georgfuchsia toluolica</name>
    <dbReference type="NCBI Taxonomy" id="424218"/>
    <lineage>
        <taxon>Bacteria</taxon>
        <taxon>Pseudomonadati</taxon>
        <taxon>Pseudomonadota</taxon>
        <taxon>Betaproteobacteria</taxon>
        <taxon>Nitrosomonadales</taxon>
        <taxon>Sterolibacteriaceae</taxon>
        <taxon>Georgfuchsia</taxon>
    </lineage>
</organism>
<comment type="caution">
    <text evidence="1">The sequence shown here is derived from an EMBL/GenBank/DDBJ whole genome shotgun (WGS) entry which is preliminary data.</text>
</comment>
<keyword evidence="2" id="KW-1185">Reference proteome</keyword>
<gene>
    <name evidence="1" type="ORF">GTOL_11908</name>
</gene>
<dbReference type="EMBL" id="CAJQUM010000001">
    <property type="protein sequence ID" value="CAG4884025.1"/>
    <property type="molecule type" value="Genomic_DNA"/>
</dbReference>
<evidence type="ECO:0000313" key="2">
    <source>
        <dbReference type="Proteomes" id="UP000742786"/>
    </source>
</evidence>
<dbReference type="Proteomes" id="UP000742786">
    <property type="component" value="Unassembled WGS sequence"/>
</dbReference>
<dbReference type="AlphaFoldDB" id="A0A916J6E5"/>
<dbReference type="RefSeq" id="WP_220635913.1">
    <property type="nucleotide sequence ID" value="NZ_CAJQUM010000001.1"/>
</dbReference>
<reference evidence="1" key="1">
    <citation type="submission" date="2021-04" db="EMBL/GenBank/DDBJ databases">
        <authorList>
            <person name="Hornung B."/>
        </authorList>
    </citation>
    <scope>NUCLEOTIDE SEQUENCE</scope>
    <source>
        <strain evidence="1">G5G6</strain>
    </source>
</reference>
<proteinExistence type="predicted"/>
<accession>A0A916J6E5</accession>
<name>A0A916J6E5_9PROT</name>